<evidence type="ECO:0000313" key="4">
    <source>
        <dbReference type="Proteomes" id="UP000663834"/>
    </source>
</evidence>
<proteinExistence type="predicted"/>
<reference evidence="1" key="1">
    <citation type="submission" date="2021-02" db="EMBL/GenBank/DDBJ databases">
        <authorList>
            <person name="Nowell W R."/>
        </authorList>
    </citation>
    <scope>NUCLEOTIDE SEQUENCE</scope>
</reference>
<dbReference type="Proteomes" id="UP000681967">
    <property type="component" value="Unassembled WGS sequence"/>
</dbReference>
<evidence type="ECO:0000313" key="1">
    <source>
        <dbReference type="EMBL" id="CAF1502136.1"/>
    </source>
</evidence>
<protein>
    <submittedName>
        <fullName evidence="1">Uncharacterized protein</fullName>
    </submittedName>
</protein>
<comment type="caution">
    <text evidence="1">The sequence shown here is derived from an EMBL/GenBank/DDBJ whole genome shotgun (WGS) entry which is preliminary data.</text>
</comment>
<accession>A0A815TKF7</accession>
<sequence>MFLSDRLTKCTNLDQTLNDFESGMEEVKIWIRNAQTRLTTSS</sequence>
<gene>
    <name evidence="2" type="ORF">BYL167_LOCUS51934</name>
    <name evidence="3" type="ORF">GIL414_LOCUS59470</name>
    <name evidence="1" type="ORF">KQP761_LOCUS14679</name>
</gene>
<evidence type="ECO:0000313" key="2">
    <source>
        <dbReference type="EMBL" id="CAF4895351.1"/>
    </source>
</evidence>
<dbReference type="Proteomes" id="UP000663834">
    <property type="component" value="Unassembled WGS sequence"/>
</dbReference>
<organism evidence="1 4">
    <name type="scientific">Rotaria magnacalcarata</name>
    <dbReference type="NCBI Taxonomy" id="392030"/>
    <lineage>
        <taxon>Eukaryota</taxon>
        <taxon>Metazoa</taxon>
        <taxon>Spiralia</taxon>
        <taxon>Gnathifera</taxon>
        <taxon>Rotifera</taxon>
        <taxon>Eurotatoria</taxon>
        <taxon>Bdelloidea</taxon>
        <taxon>Philodinida</taxon>
        <taxon>Philodinidae</taxon>
        <taxon>Rotaria</taxon>
    </lineage>
</organism>
<dbReference type="OrthoDB" id="18853at2759"/>
<evidence type="ECO:0000313" key="3">
    <source>
        <dbReference type="EMBL" id="CAF5041638.1"/>
    </source>
</evidence>
<name>A0A815TKF7_9BILA</name>
<dbReference type="AlphaFoldDB" id="A0A815TKF7"/>
<feature type="non-terminal residue" evidence="1">
    <location>
        <position position="1"/>
    </location>
</feature>
<dbReference type="Proteomes" id="UP000681720">
    <property type="component" value="Unassembled WGS sequence"/>
</dbReference>
<dbReference type="EMBL" id="CAJOBH010166030">
    <property type="protein sequence ID" value="CAF4895351.1"/>
    <property type="molecule type" value="Genomic_DNA"/>
</dbReference>
<dbReference type="EMBL" id="CAJOBJ010224910">
    <property type="protein sequence ID" value="CAF5041638.1"/>
    <property type="molecule type" value="Genomic_DNA"/>
</dbReference>
<dbReference type="EMBL" id="CAJNOW010007038">
    <property type="protein sequence ID" value="CAF1502136.1"/>
    <property type="molecule type" value="Genomic_DNA"/>
</dbReference>